<accession>A0A6P5SK30</accession>
<keyword evidence="3 6" id="KW-0812">Transmembrane</keyword>
<feature type="transmembrane region" description="Helical" evidence="6">
    <location>
        <begin position="206"/>
        <end position="227"/>
    </location>
</feature>
<feature type="transmembrane region" description="Helical" evidence="6">
    <location>
        <begin position="123"/>
        <end position="141"/>
    </location>
</feature>
<dbReference type="KEGG" id="pavi:110756742"/>
<evidence type="ECO:0000259" key="8">
    <source>
        <dbReference type="Pfam" id="PF00892"/>
    </source>
</evidence>
<feature type="compositionally biased region" description="Low complexity" evidence="7">
    <location>
        <begin position="352"/>
        <end position="362"/>
    </location>
</feature>
<evidence type="ECO:0000313" key="10">
    <source>
        <dbReference type="RefSeq" id="XP_021813901.1"/>
    </source>
</evidence>
<evidence type="ECO:0000313" key="9">
    <source>
        <dbReference type="Proteomes" id="UP000515124"/>
    </source>
</evidence>
<keyword evidence="9" id="KW-1185">Reference proteome</keyword>
<feature type="transmembrane region" description="Helical" evidence="6">
    <location>
        <begin position="270"/>
        <end position="288"/>
    </location>
</feature>
<gene>
    <name evidence="10" type="primary">LOC110756742</name>
</gene>
<evidence type="ECO:0000256" key="4">
    <source>
        <dbReference type="ARBA" id="ARBA00022989"/>
    </source>
</evidence>
<feature type="domain" description="EamA" evidence="8">
    <location>
        <begin position="33"/>
        <end position="169"/>
    </location>
</feature>
<dbReference type="InterPro" id="IPR030184">
    <property type="entry name" value="WAT1-related"/>
</dbReference>
<feature type="transmembrane region" description="Helical" evidence="6">
    <location>
        <begin position="153"/>
        <end position="171"/>
    </location>
</feature>
<dbReference type="PANTHER" id="PTHR31218">
    <property type="entry name" value="WAT1-RELATED PROTEIN"/>
    <property type="match status" value="1"/>
</dbReference>
<feature type="transmembrane region" description="Helical" evidence="6">
    <location>
        <begin position="56"/>
        <end position="78"/>
    </location>
</feature>
<evidence type="ECO:0000256" key="6">
    <source>
        <dbReference type="RuleBase" id="RU363077"/>
    </source>
</evidence>
<organism evidence="9 10">
    <name type="scientific">Prunus avium</name>
    <name type="common">Cherry</name>
    <name type="synonym">Cerasus avium</name>
    <dbReference type="NCBI Taxonomy" id="42229"/>
    <lineage>
        <taxon>Eukaryota</taxon>
        <taxon>Viridiplantae</taxon>
        <taxon>Streptophyta</taxon>
        <taxon>Embryophyta</taxon>
        <taxon>Tracheophyta</taxon>
        <taxon>Spermatophyta</taxon>
        <taxon>Magnoliopsida</taxon>
        <taxon>eudicotyledons</taxon>
        <taxon>Gunneridae</taxon>
        <taxon>Pentapetalae</taxon>
        <taxon>rosids</taxon>
        <taxon>fabids</taxon>
        <taxon>Rosales</taxon>
        <taxon>Rosaceae</taxon>
        <taxon>Amygdaloideae</taxon>
        <taxon>Amygdaleae</taxon>
        <taxon>Prunus</taxon>
    </lineage>
</organism>
<dbReference type="SUPFAM" id="SSF103481">
    <property type="entry name" value="Multidrug resistance efflux transporter EmrE"/>
    <property type="match status" value="2"/>
</dbReference>
<evidence type="ECO:0000256" key="7">
    <source>
        <dbReference type="SAM" id="MobiDB-lite"/>
    </source>
</evidence>
<reference evidence="10" key="1">
    <citation type="submission" date="2025-08" db="UniProtKB">
        <authorList>
            <consortium name="RefSeq"/>
        </authorList>
    </citation>
    <scope>IDENTIFICATION</scope>
</reference>
<name>A0A6P5SK30_PRUAV</name>
<comment type="subcellular location">
    <subcellularLocation>
        <location evidence="1 6">Membrane</location>
        <topology evidence="1 6">Multi-pass membrane protein</topology>
    </subcellularLocation>
</comment>
<evidence type="ECO:0000256" key="2">
    <source>
        <dbReference type="ARBA" id="ARBA00007635"/>
    </source>
</evidence>
<dbReference type="InterPro" id="IPR000620">
    <property type="entry name" value="EamA_dom"/>
</dbReference>
<dbReference type="Proteomes" id="UP000515124">
    <property type="component" value="Unplaced"/>
</dbReference>
<comment type="similarity">
    <text evidence="2 6">Belongs to the drug/metabolite transporter (DMT) superfamily. Plant drug/metabolite exporter (P-DME) (TC 2.A.7.4) family.</text>
</comment>
<dbReference type="AlphaFoldDB" id="A0A6P5SK30"/>
<keyword evidence="5 6" id="KW-0472">Membrane</keyword>
<dbReference type="Pfam" id="PF00892">
    <property type="entry name" value="EamA"/>
    <property type="match status" value="2"/>
</dbReference>
<evidence type="ECO:0000256" key="1">
    <source>
        <dbReference type="ARBA" id="ARBA00004141"/>
    </source>
</evidence>
<dbReference type="GO" id="GO:0016020">
    <property type="term" value="C:membrane"/>
    <property type="evidence" value="ECO:0007669"/>
    <property type="project" value="UniProtKB-SubCell"/>
</dbReference>
<proteinExistence type="inferred from homology"/>
<evidence type="ECO:0000256" key="5">
    <source>
        <dbReference type="ARBA" id="ARBA00023136"/>
    </source>
</evidence>
<evidence type="ECO:0000256" key="3">
    <source>
        <dbReference type="ARBA" id="ARBA00022692"/>
    </source>
</evidence>
<dbReference type="InterPro" id="IPR037185">
    <property type="entry name" value="EmrE-like"/>
</dbReference>
<dbReference type="RefSeq" id="XP_021813901.1">
    <property type="nucleotide sequence ID" value="XM_021958209.1"/>
</dbReference>
<dbReference type="GeneID" id="110756742"/>
<feature type="transmembrane region" description="Helical" evidence="6">
    <location>
        <begin position="234"/>
        <end position="255"/>
    </location>
</feature>
<sequence length="395" mass="43596">MASLERTNILRTKFIMESLTNLIRPAKLILAVALLQGAYAGQAIIVRMAMNQGMSHYIFLVYRMAFATVLIAPFALILDRKSRPKMTSSILVKTMLLSLFDPVLDQNLYYMAMSYSTATFTSAMFNILPAIAFFMAWIFRLETVNIRKLHSQAKVLGTIITVGGAIILTLAKGPALNLPWTKGKNQHHPHHQMQSDSNHKDITKSALLSAAACFCWSSFIILQAFTLRSYPCKLSLAALTCFWGLVEGAILALAVEWRNSNADWSIHLDIRLLAAFYGGILSGVAYYIMGMVNKENGPVFFSAFNPLGTVIIAILGSLVFDEHMYLGSLTGAIVIVVGLYLVLWGKTKDEPPSQSSITQSQPNDEPITTSQQQMMPEGGLDIERGGEPKTNIIYS</sequence>
<feature type="domain" description="EamA" evidence="8">
    <location>
        <begin position="205"/>
        <end position="343"/>
    </location>
</feature>
<dbReference type="GO" id="GO:0022857">
    <property type="term" value="F:transmembrane transporter activity"/>
    <property type="evidence" value="ECO:0007669"/>
    <property type="project" value="InterPro"/>
</dbReference>
<feature type="transmembrane region" description="Helical" evidence="6">
    <location>
        <begin position="300"/>
        <end position="319"/>
    </location>
</feature>
<keyword evidence="4 6" id="KW-1133">Transmembrane helix</keyword>
<protein>
    <recommendedName>
        <fullName evidence="6">WAT1-related protein</fullName>
    </recommendedName>
</protein>
<feature type="region of interest" description="Disordered" evidence="7">
    <location>
        <begin position="351"/>
        <end position="395"/>
    </location>
</feature>
<feature type="transmembrane region" description="Helical" evidence="6">
    <location>
        <begin position="325"/>
        <end position="344"/>
    </location>
</feature>